<dbReference type="OrthoDB" id="7929252at2"/>
<dbReference type="Gene3D" id="2.40.50.100">
    <property type="match status" value="1"/>
</dbReference>
<dbReference type="InterPro" id="IPR050393">
    <property type="entry name" value="MFP_Efflux_Pump"/>
</dbReference>
<keyword evidence="1" id="KW-0175">Coiled coil</keyword>
<feature type="coiled-coil region" evidence="1">
    <location>
        <begin position="121"/>
        <end position="202"/>
    </location>
</feature>
<dbReference type="SUPFAM" id="SSF111369">
    <property type="entry name" value="HlyD-like secretion proteins"/>
    <property type="match status" value="2"/>
</dbReference>
<name>A0A1I4BG99_9RHOB</name>
<sequence length="410" mass="45056">MIEFFLCSLLTILPDYLFRRYRQGKRWGEDLSVFTMWYELRWGITSCLILTVSLITVIFYFHPSSSNVISYFRAIAVMPEALGRVEEVHVRNGDFVKAGDKLFKMDSEKSEAAANTARARIAEIDAAIEVAASELDSAEARLHQAEAALEQSRDEYGRTNTLFTRGSAAVSEREVERLENLIDQREAAVEAAEAGLQAVQDKIDVQLPAQRASAEAQLAEAETAIAKTTVYASVDGHMEQFGLFPGDIVNPFVRPAGVLVPADSGENRFQAAFGQLTGPVLYDGMLAEISCMSRPFKIYPMVIVQIQDVIPSGQFRTQEQLIDPANHPKPGSIIAIMEPLYPDQTELIPPGSKCVANAYTNNHDKLDDPALSSGQKLALHAVDAVGLVHAAILRLQVLLMPVQNLVLSGH</sequence>
<keyword evidence="3" id="KW-1185">Reference proteome</keyword>
<evidence type="ECO:0000313" key="3">
    <source>
        <dbReference type="Proteomes" id="UP000198851"/>
    </source>
</evidence>
<organism evidence="2 3">
    <name type="scientific">Shimia haliotis</name>
    <dbReference type="NCBI Taxonomy" id="1280847"/>
    <lineage>
        <taxon>Bacteria</taxon>
        <taxon>Pseudomonadati</taxon>
        <taxon>Pseudomonadota</taxon>
        <taxon>Alphaproteobacteria</taxon>
        <taxon>Rhodobacterales</taxon>
        <taxon>Roseobacteraceae</taxon>
    </lineage>
</organism>
<reference evidence="3" key="1">
    <citation type="submission" date="2016-10" db="EMBL/GenBank/DDBJ databases">
        <authorList>
            <person name="Varghese N."/>
            <person name="Submissions S."/>
        </authorList>
    </citation>
    <scope>NUCLEOTIDE SEQUENCE [LARGE SCALE GENOMIC DNA]</scope>
    <source>
        <strain evidence="3">DSM 28453</strain>
    </source>
</reference>
<protein>
    <submittedName>
        <fullName evidence="2">Multidrug resistance efflux pump</fullName>
    </submittedName>
</protein>
<dbReference type="EMBL" id="FOSZ01000001">
    <property type="protein sequence ID" value="SFK67039.1"/>
    <property type="molecule type" value="Genomic_DNA"/>
</dbReference>
<dbReference type="PANTHER" id="PTHR30367">
    <property type="entry name" value="P-HYDROXYBENZOIC ACID EFFLUX PUMP SUBUNIT AAEA-RELATED"/>
    <property type="match status" value="1"/>
</dbReference>
<dbReference type="PANTHER" id="PTHR30367:SF12">
    <property type="entry name" value="P-HYDROXYBENZOIC ACID EFFLUX PUMP SUBUNIT AAEA"/>
    <property type="match status" value="1"/>
</dbReference>
<dbReference type="RefSeq" id="WP_093320929.1">
    <property type="nucleotide sequence ID" value="NZ_FOSZ01000001.1"/>
</dbReference>
<evidence type="ECO:0000313" key="2">
    <source>
        <dbReference type="EMBL" id="SFK67039.1"/>
    </source>
</evidence>
<dbReference type="Gene3D" id="1.10.287.470">
    <property type="entry name" value="Helix hairpin bin"/>
    <property type="match status" value="2"/>
</dbReference>
<dbReference type="STRING" id="1280847.SAMN04488036_101983"/>
<evidence type="ECO:0000256" key="1">
    <source>
        <dbReference type="SAM" id="Coils"/>
    </source>
</evidence>
<dbReference type="AlphaFoldDB" id="A0A1I4BG99"/>
<gene>
    <name evidence="2" type="ORF">SAMN04488036_101983</name>
</gene>
<proteinExistence type="predicted"/>
<accession>A0A1I4BG99</accession>
<dbReference type="Proteomes" id="UP000198851">
    <property type="component" value="Unassembled WGS sequence"/>
</dbReference>